<comment type="caution">
    <text evidence="2">The sequence shown here is derived from an EMBL/GenBank/DDBJ whole genome shotgun (WGS) entry which is preliminary data.</text>
</comment>
<dbReference type="Proteomes" id="UP001595817">
    <property type="component" value="Unassembled WGS sequence"/>
</dbReference>
<feature type="domain" description="IDEAL" evidence="1">
    <location>
        <begin position="35"/>
        <end position="71"/>
    </location>
</feature>
<evidence type="ECO:0000313" key="2">
    <source>
        <dbReference type="EMBL" id="MFC4411506.1"/>
    </source>
</evidence>
<dbReference type="EMBL" id="JBHSEC010000020">
    <property type="protein sequence ID" value="MFC4411506.1"/>
    <property type="molecule type" value="Genomic_DNA"/>
</dbReference>
<dbReference type="Pfam" id="PF08858">
    <property type="entry name" value="IDEAL"/>
    <property type="match status" value="1"/>
</dbReference>
<dbReference type="InterPro" id="IPR014957">
    <property type="entry name" value="IDEAL_dom"/>
</dbReference>
<dbReference type="SMART" id="SM00914">
    <property type="entry name" value="IDEAL"/>
    <property type="match status" value="1"/>
</dbReference>
<dbReference type="Gene3D" id="4.10.810.10">
    <property type="entry name" value="Virus Scaffolding Protein, Chain A"/>
    <property type="match status" value="1"/>
</dbReference>
<accession>A0ABV8X6X0</accession>
<organism evidence="2 3">
    <name type="scientific">Chungangia koreensis</name>
    <dbReference type="NCBI Taxonomy" id="752657"/>
    <lineage>
        <taxon>Bacteria</taxon>
        <taxon>Bacillati</taxon>
        <taxon>Bacillota</taxon>
        <taxon>Bacilli</taxon>
        <taxon>Lactobacillales</taxon>
        <taxon>Chungangia</taxon>
    </lineage>
</organism>
<sequence>MDKYYSYAEFMKAVGKNQTKSEAEKLLNDIYLDLFLNHVHREQRKNSLLSLIDESLDQKDKQSFMLYTSELMNLEEEQKVNFI</sequence>
<keyword evidence="3" id="KW-1185">Reference proteome</keyword>
<proteinExistence type="predicted"/>
<reference evidence="3" key="1">
    <citation type="journal article" date="2019" name="Int. J. Syst. Evol. Microbiol.">
        <title>The Global Catalogue of Microorganisms (GCM) 10K type strain sequencing project: providing services to taxonomists for standard genome sequencing and annotation.</title>
        <authorList>
            <consortium name="The Broad Institute Genomics Platform"/>
            <consortium name="The Broad Institute Genome Sequencing Center for Infectious Disease"/>
            <person name="Wu L."/>
            <person name="Ma J."/>
        </authorList>
    </citation>
    <scope>NUCLEOTIDE SEQUENCE [LARGE SCALE GENOMIC DNA]</scope>
    <source>
        <strain evidence="3">CCUG 59778</strain>
    </source>
</reference>
<evidence type="ECO:0000259" key="1">
    <source>
        <dbReference type="SMART" id="SM00914"/>
    </source>
</evidence>
<protein>
    <submittedName>
        <fullName evidence="2">IDEAL domain-containing protein</fullName>
    </submittedName>
</protein>
<evidence type="ECO:0000313" key="3">
    <source>
        <dbReference type="Proteomes" id="UP001595817"/>
    </source>
</evidence>
<dbReference type="InterPro" id="IPR027393">
    <property type="entry name" value="Virus_scaffolding_prot_C"/>
</dbReference>
<gene>
    <name evidence="2" type="ORF">ACFOZY_13855</name>
</gene>
<name>A0ABV8X6X0_9LACT</name>
<dbReference type="RefSeq" id="WP_378156531.1">
    <property type="nucleotide sequence ID" value="NZ_JBHSEC010000020.1"/>
</dbReference>